<name>A0ABR9EY58_9GAMM</name>
<dbReference type="InterPro" id="IPR018389">
    <property type="entry name" value="DctP_fam"/>
</dbReference>
<evidence type="ECO:0000313" key="5">
    <source>
        <dbReference type="EMBL" id="MBE0398601.1"/>
    </source>
</evidence>
<sequence>MRSTKKILSVAALFSILPFTSLAQDIPETQLSVIGSPVNSPNWTNVLQPFWAGAIPDGSDGQIVVDLISASDLGVKGPELMRLTALGVADIVAGSTTLISGELSENDAIDIAGLVQDIDTLRAVVDAYRPVLEERYRDELGVIPLGFWPTGAQVLWCATPVEDLDDLADKKVRVFSTTTSALVAALGANPVTMAFNEVVPAMQRGVIDCAFTGSNSGNSAKWTDVATHLVDLRVSWGVNFIVANAQTWERLEPAVQTYLQDEIRRKLEPSGWDMARVATQQGIWCSVGDNRCEPEATSPRNLTKADLTLVELSDQDSERLRRAVTENVVSKFTRACGVDCVNRWNATVGEVLDIQLAAEE</sequence>
<evidence type="ECO:0000256" key="4">
    <source>
        <dbReference type="SAM" id="SignalP"/>
    </source>
</evidence>
<dbReference type="Proteomes" id="UP001645039">
    <property type="component" value="Unassembled WGS sequence"/>
</dbReference>
<protein>
    <submittedName>
        <fullName evidence="5">TRAP transporter substrate-binding protein</fullName>
    </submittedName>
</protein>
<dbReference type="PANTHER" id="PTHR33376:SF7">
    <property type="entry name" value="C4-DICARBOXYLATE-BINDING PROTEIN DCTB"/>
    <property type="match status" value="1"/>
</dbReference>
<proteinExistence type="inferred from homology"/>
<dbReference type="Gene3D" id="3.40.190.170">
    <property type="entry name" value="Bacterial extracellular solute-binding protein, family 7"/>
    <property type="match status" value="1"/>
</dbReference>
<reference evidence="5 6" key="1">
    <citation type="submission" date="2020-07" db="EMBL/GenBank/DDBJ databases">
        <title>Halophilic bacteria isolated from french cheeses.</title>
        <authorList>
            <person name="Kothe C.I."/>
            <person name="Farah-Kraiem B."/>
            <person name="Renault P."/>
            <person name="Dridi B."/>
        </authorList>
    </citation>
    <scope>NUCLEOTIDE SEQUENCE [LARGE SCALE GENOMIC DNA]</scope>
    <source>
        <strain evidence="5 6">FME1</strain>
    </source>
</reference>
<keyword evidence="6" id="KW-1185">Reference proteome</keyword>
<evidence type="ECO:0000256" key="2">
    <source>
        <dbReference type="ARBA" id="ARBA00022448"/>
    </source>
</evidence>
<comment type="similarity">
    <text evidence="1">Belongs to the bacterial solute-binding protein 7 family.</text>
</comment>
<comment type="caution">
    <text evidence="5">The sequence shown here is derived from an EMBL/GenBank/DDBJ whole genome shotgun (WGS) entry which is preliminary data.</text>
</comment>
<keyword evidence="3 4" id="KW-0732">Signal</keyword>
<accession>A0ABR9EY58</accession>
<organism evidence="5 6">
    <name type="scientific">Halomonas casei</name>
    <dbReference type="NCBI Taxonomy" id="2742613"/>
    <lineage>
        <taxon>Bacteria</taxon>
        <taxon>Pseudomonadati</taxon>
        <taxon>Pseudomonadota</taxon>
        <taxon>Gammaproteobacteria</taxon>
        <taxon>Oceanospirillales</taxon>
        <taxon>Halomonadaceae</taxon>
        <taxon>Halomonas</taxon>
    </lineage>
</organism>
<feature type="signal peptide" evidence="4">
    <location>
        <begin position="1"/>
        <end position="23"/>
    </location>
</feature>
<keyword evidence="2" id="KW-0813">Transport</keyword>
<feature type="chain" id="PRO_5045165196" evidence="4">
    <location>
        <begin position="24"/>
        <end position="360"/>
    </location>
</feature>
<dbReference type="EMBL" id="RRZD01000001">
    <property type="protein sequence ID" value="MBE0398601.1"/>
    <property type="molecule type" value="Genomic_DNA"/>
</dbReference>
<evidence type="ECO:0000256" key="3">
    <source>
        <dbReference type="ARBA" id="ARBA00022729"/>
    </source>
</evidence>
<evidence type="ECO:0000256" key="1">
    <source>
        <dbReference type="ARBA" id="ARBA00009023"/>
    </source>
</evidence>
<evidence type="ECO:0000313" key="6">
    <source>
        <dbReference type="Proteomes" id="UP001645039"/>
    </source>
</evidence>
<dbReference type="Pfam" id="PF03480">
    <property type="entry name" value="DctP"/>
    <property type="match status" value="1"/>
</dbReference>
<dbReference type="NCBIfam" id="NF037995">
    <property type="entry name" value="TRAP_S1"/>
    <property type="match status" value="1"/>
</dbReference>
<gene>
    <name evidence="5" type="ORF">EI168_00555</name>
</gene>
<dbReference type="SUPFAM" id="SSF53850">
    <property type="entry name" value="Periplasmic binding protein-like II"/>
    <property type="match status" value="1"/>
</dbReference>
<dbReference type="PANTHER" id="PTHR33376">
    <property type="match status" value="1"/>
</dbReference>
<dbReference type="RefSeq" id="WP_096277760.1">
    <property type="nucleotide sequence ID" value="NZ_CBCSBM010000011.1"/>
</dbReference>
<dbReference type="InterPro" id="IPR038404">
    <property type="entry name" value="TRAP_DctP_sf"/>
</dbReference>
<dbReference type="CDD" id="cd13602">
    <property type="entry name" value="PBP2_TRAP_BpDctp6_7"/>
    <property type="match status" value="1"/>
</dbReference>